<evidence type="ECO:0000313" key="3">
    <source>
        <dbReference type="Proteomes" id="UP001243623"/>
    </source>
</evidence>
<dbReference type="Gene3D" id="1.10.260.40">
    <property type="entry name" value="lambda repressor-like DNA-binding domains"/>
    <property type="match status" value="1"/>
</dbReference>
<sequence length="244" mass="27003">MVGDILRAERERRGLTIRDVEEATSIRALYIQSIEENKYDIIPGEVYLKGFIKTYANFLNLDGNAVVNQYRQEKTPPNVILDDVESNVVENKGLKPQNNNKIEFGNIIKQKIVIGGLAFALVCGYWMLNLDSSETPMEQPKQEVKTVVAVPKEVSVPVTAPQSKPIEISLKFEGACWTEVKVDNHNIYEGIPNPGEVLTWDANNDIIIKLGNAGVVDVTHNGNVIGKLGAVGDVIEKKFIKGQS</sequence>
<keyword evidence="3" id="KW-1185">Reference proteome</keyword>
<evidence type="ECO:0000313" key="2">
    <source>
        <dbReference type="EMBL" id="WIW71801.1"/>
    </source>
</evidence>
<dbReference type="InterPro" id="IPR001387">
    <property type="entry name" value="Cro/C1-type_HTH"/>
</dbReference>
<name>A0A9Y2AKG2_9FIRM</name>
<dbReference type="AlphaFoldDB" id="A0A9Y2AKG2"/>
<dbReference type="InterPro" id="IPR050400">
    <property type="entry name" value="Bact_Cytoskel_RodZ"/>
</dbReference>
<dbReference type="InterPro" id="IPR010982">
    <property type="entry name" value="Lambda_DNA-bd_dom_sf"/>
</dbReference>
<protein>
    <submittedName>
        <fullName evidence="2">DUF4115 domain-containing protein</fullName>
    </submittedName>
</protein>
<dbReference type="InterPro" id="IPR025194">
    <property type="entry name" value="RodZ-like_C"/>
</dbReference>
<reference evidence="2" key="1">
    <citation type="submission" date="2023-03" db="EMBL/GenBank/DDBJ databases">
        <title>Selenobaculum gbiensis gen. nov. sp. nov., a new bacterium isolated from the gut microbiota of IBD patient.</title>
        <authorList>
            <person name="Yeo S."/>
            <person name="Park H."/>
            <person name="Huh C.S."/>
        </authorList>
    </citation>
    <scope>NUCLEOTIDE SEQUENCE</scope>
    <source>
        <strain evidence="2">ICN-92133</strain>
    </source>
</reference>
<dbReference type="KEGG" id="sgbi:P3F81_05785"/>
<dbReference type="Pfam" id="PF13413">
    <property type="entry name" value="HTH_25"/>
    <property type="match status" value="1"/>
</dbReference>
<dbReference type="Proteomes" id="UP001243623">
    <property type="component" value="Chromosome"/>
</dbReference>
<feature type="domain" description="HTH cro/C1-type" evidence="1">
    <location>
        <begin position="6"/>
        <end position="41"/>
    </location>
</feature>
<dbReference type="GO" id="GO:0003677">
    <property type="term" value="F:DNA binding"/>
    <property type="evidence" value="ECO:0007669"/>
    <property type="project" value="InterPro"/>
</dbReference>
<dbReference type="Pfam" id="PF13464">
    <property type="entry name" value="RodZ_C"/>
    <property type="match status" value="1"/>
</dbReference>
<dbReference type="EMBL" id="CP120678">
    <property type="protein sequence ID" value="WIW71801.1"/>
    <property type="molecule type" value="Genomic_DNA"/>
</dbReference>
<evidence type="ECO:0000259" key="1">
    <source>
        <dbReference type="PROSITE" id="PS50943"/>
    </source>
</evidence>
<organism evidence="2 3">
    <name type="scientific">Selenobaculum gibii</name>
    <dbReference type="NCBI Taxonomy" id="3054208"/>
    <lineage>
        <taxon>Bacteria</taxon>
        <taxon>Bacillati</taxon>
        <taxon>Bacillota</taxon>
        <taxon>Negativicutes</taxon>
        <taxon>Selenomonadales</taxon>
        <taxon>Selenomonadaceae</taxon>
        <taxon>Selenobaculum</taxon>
    </lineage>
</organism>
<gene>
    <name evidence="2" type="ORF">P3F81_05785</name>
</gene>
<dbReference type="RefSeq" id="WP_147668333.1">
    <property type="nucleotide sequence ID" value="NZ_CP120678.1"/>
</dbReference>
<dbReference type="PROSITE" id="PS50943">
    <property type="entry name" value="HTH_CROC1"/>
    <property type="match status" value="1"/>
</dbReference>
<dbReference type="PANTHER" id="PTHR34475">
    <property type="match status" value="1"/>
</dbReference>
<dbReference type="PANTHER" id="PTHR34475:SF1">
    <property type="entry name" value="CYTOSKELETON PROTEIN RODZ"/>
    <property type="match status" value="1"/>
</dbReference>
<proteinExistence type="predicted"/>
<dbReference type="CDD" id="cd00093">
    <property type="entry name" value="HTH_XRE"/>
    <property type="match status" value="1"/>
</dbReference>
<accession>A0A9Y2AKG2</accession>